<dbReference type="EMBL" id="JACIJM010000017">
    <property type="protein sequence ID" value="MBB5723972.1"/>
    <property type="molecule type" value="Genomic_DNA"/>
</dbReference>
<organism evidence="1 2">
    <name type="scientific">Yoonia ponticola</name>
    <dbReference type="NCBI Taxonomy" id="1524255"/>
    <lineage>
        <taxon>Bacteria</taxon>
        <taxon>Pseudomonadati</taxon>
        <taxon>Pseudomonadota</taxon>
        <taxon>Alphaproteobacteria</taxon>
        <taxon>Rhodobacterales</taxon>
        <taxon>Paracoccaceae</taxon>
        <taxon>Yoonia</taxon>
    </lineage>
</organism>
<reference evidence="1 2" key="1">
    <citation type="submission" date="2020-08" db="EMBL/GenBank/DDBJ databases">
        <title>Genomic Encyclopedia of Type Strains, Phase IV (KMG-IV): sequencing the most valuable type-strain genomes for metagenomic binning, comparative biology and taxonomic classification.</title>
        <authorList>
            <person name="Goeker M."/>
        </authorList>
    </citation>
    <scope>NUCLEOTIDE SEQUENCE [LARGE SCALE GENOMIC DNA]</scope>
    <source>
        <strain evidence="1 2">DSM 101064</strain>
    </source>
</reference>
<dbReference type="Proteomes" id="UP000535415">
    <property type="component" value="Unassembled WGS sequence"/>
</dbReference>
<protein>
    <submittedName>
        <fullName evidence="1">Uncharacterized protein</fullName>
    </submittedName>
</protein>
<gene>
    <name evidence="1" type="ORF">FHS72_003619</name>
</gene>
<dbReference type="AlphaFoldDB" id="A0A7W9BNV8"/>
<evidence type="ECO:0000313" key="2">
    <source>
        <dbReference type="Proteomes" id="UP000535415"/>
    </source>
</evidence>
<keyword evidence="2" id="KW-1185">Reference proteome</keyword>
<sequence>MGQCPLCGLQLQHRDNVANVRLGPFVSIDSGERIQMFDARYTHGCNADIYKAHRCKKPPSIECGEHSRPKKEGYWKKSS</sequence>
<name>A0A7W9BNV8_9RHOB</name>
<comment type="caution">
    <text evidence="1">The sequence shown here is derived from an EMBL/GenBank/DDBJ whole genome shotgun (WGS) entry which is preliminary data.</text>
</comment>
<accession>A0A7W9BNV8</accession>
<proteinExistence type="predicted"/>
<evidence type="ECO:0000313" key="1">
    <source>
        <dbReference type="EMBL" id="MBB5723972.1"/>
    </source>
</evidence>